<dbReference type="InParanoid" id="A0A0C3D7S2"/>
<reference evidence="2 3" key="1">
    <citation type="submission" date="2014-04" db="EMBL/GenBank/DDBJ databases">
        <authorList>
            <consortium name="DOE Joint Genome Institute"/>
            <person name="Kuo A."/>
            <person name="Martino E."/>
            <person name="Perotto S."/>
            <person name="Kohler A."/>
            <person name="Nagy L.G."/>
            <person name="Floudas D."/>
            <person name="Copeland A."/>
            <person name="Barry K.W."/>
            <person name="Cichocki N."/>
            <person name="Veneault-Fourrey C."/>
            <person name="LaButti K."/>
            <person name="Lindquist E.A."/>
            <person name="Lipzen A."/>
            <person name="Lundell T."/>
            <person name="Morin E."/>
            <person name="Murat C."/>
            <person name="Sun H."/>
            <person name="Tunlid A."/>
            <person name="Henrissat B."/>
            <person name="Grigoriev I.V."/>
            <person name="Hibbett D.S."/>
            <person name="Martin F."/>
            <person name="Nordberg H.P."/>
            <person name="Cantor M.N."/>
            <person name="Hua S.X."/>
        </authorList>
    </citation>
    <scope>NUCLEOTIDE SEQUENCE [LARGE SCALE GENOMIC DNA]</scope>
    <source>
        <strain evidence="2 3">Zn</strain>
    </source>
</reference>
<sequence>MSPLNTKSSGQHLKQKNAGGSSHITWETRASKPEKAARRNQRKKFSQDIQPGVAPQVTTSGRGNNDSGWEDFKAALNDSQTSWANSRPTQIGPQPTWGKSKPRSGNVRPCGNSDESQLGPIINDWDLTQTSYPQKTPEEIAQDEKKAKLQTEHWEMIQKLWGWPWKNAPPQLVILAPYLPNYYHRDPFSLPKAEQSSKLFSLLNVDIIRNTILGWILRDHFDGANFAISCRTAFFLLAGQITFWDMTDGWFNNCEYPRYGPESSDKPSQQGSVQSVLLITPVRHFKQAITKGTRGNSRLYSRQITHLRTMLRSLYNFADFIDTVQFHRTGFLTVDLLNLIIPHMRNLKVLGVYNCQLIHIGHTFRLLDIIKEDRPLGKEDQVYLDFFPMYHLGPRSGAHRTGSYGVIWDNWGGDTRLAIWAIVTRILPRASAQGINLTKQGTAFYRWLEMSPCWNVGETLDAIKDTSMDPVKLATMLNWPHYQGNVTYFKRKLPFRPEGWEWAVKYYTCSDCHEDLLGILYHFTQIRSQYGSLGGSNSPIYCLGCSLINTLEGETDHFKYSKRKIVSKWIREDDPDPNDGTNGAWEFPELNSTDLARALEDFERRDVAKDVRELDRARYCLKRTGRHSDRFDREFEERQRPRTRAEEGRHGNLLMAPEVGMYQEWREHLTMSKEELRWWGFDTRRYCGYV</sequence>
<reference evidence="3" key="2">
    <citation type="submission" date="2015-01" db="EMBL/GenBank/DDBJ databases">
        <title>Evolutionary Origins and Diversification of the Mycorrhizal Mutualists.</title>
        <authorList>
            <consortium name="DOE Joint Genome Institute"/>
            <consortium name="Mycorrhizal Genomics Consortium"/>
            <person name="Kohler A."/>
            <person name="Kuo A."/>
            <person name="Nagy L.G."/>
            <person name="Floudas D."/>
            <person name="Copeland A."/>
            <person name="Barry K.W."/>
            <person name="Cichocki N."/>
            <person name="Veneault-Fourrey C."/>
            <person name="LaButti K."/>
            <person name="Lindquist E.A."/>
            <person name="Lipzen A."/>
            <person name="Lundell T."/>
            <person name="Morin E."/>
            <person name="Murat C."/>
            <person name="Riley R."/>
            <person name="Ohm R."/>
            <person name="Sun H."/>
            <person name="Tunlid A."/>
            <person name="Henrissat B."/>
            <person name="Grigoriev I.V."/>
            <person name="Hibbett D.S."/>
            <person name="Martin F."/>
        </authorList>
    </citation>
    <scope>NUCLEOTIDE SEQUENCE [LARGE SCALE GENOMIC DNA]</scope>
    <source>
        <strain evidence="3">Zn</strain>
    </source>
</reference>
<accession>A0A0C3D7S2</accession>
<feature type="region of interest" description="Disordered" evidence="1">
    <location>
        <begin position="1"/>
        <end position="121"/>
    </location>
</feature>
<dbReference type="Proteomes" id="UP000054321">
    <property type="component" value="Unassembled WGS sequence"/>
</dbReference>
<dbReference type="AlphaFoldDB" id="A0A0C3D7S2"/>
<protein>
    <submittedName>
        <fullName evidence="2">Uncharacterized protein</fullName>
    </submittedName>
</protein>
<feature type="compositionally biased region" description="Polar residues" evidence="1">
    <location>
        <begin position="56"/>
        <end position="67"/>
    </location>
</feature>
<dbReference type="HOGENOM" id="CLU_399057_0_0_1"/>
<name>A0A0C3D7S2_OIDMZ</name>
<proteinExistence type="predicted"/>
<dbReference type="EMBL" id="KN832881">
    <property type="protein sequence ID" value="KIM97957.1"/>
    <property type="molecule type" value="Genomic_DNA"/>
</dbReference>
<dbReference type="OrthoDB" id="5428138at2759"/>
<dbReference type="STRING" id="913774.A0A0C3D7S2"/>
<feature type="compositionally biased region" description="Polar residues" evidence="1">
    <location>
        <begin position="1"/>
        <end position="25"/>
    </location>
</feature>
<evidence type="ECO:0000313" key="3">
    <source>
        <dbReference type="Proteomes" id="UP000054321"/>
    </source>
</evidence>
<evidence type="ECO:0000256" key="1">
    <source>
        <dbReference type="SAM" id="MobiDB-lite"/>
    </source>
</evidence>
<organism evidence="2 3">
    <name type="scientific">Oidiodendron maius (strain Zn)</name>
    <dbReference type="NCBI Taxonomy" id="913774"/>
    <lineage>
        <taxon>Eukaryota</taxon>
        <taxon>Fungi</taxon>
        <taxon>Dikarya</taxon>
        <taxon>Ascomycota</taxon>
        <taxon>Pezizomycotina</taxon>
        <taxon>Leotiomycetes</taxon>
        <taxon>Leotiomycetes incertae sedis</taxon>
        <taxon>Myxotrichaceae</taxon>
        <taxon>Oidiodendron</taxon>
    </lineage>
</organism>
<feature type="compositionally biased region" description="Polar residues" evidence="1">
    <location>
        <begin position="77"/>
        <end position="93"/>
    </location>
</feature>
<evidence type="ECO:0000313" key="2">
    <source>
        <dbReference type="EMBL" id="KIM97957.1"/>
    </source>
</evidence>
<keyword evidence="3" id="KW-1185">Reference proteome</keyword>
<gene>
    <name evidence="2" type="ORF">OIDMADRAFT_182310</name>
</gene>